<evidence type="ECO:0000313" key="1">
    <source>
        <dbReference type="EMBL" id="GAA1971072.1"/>
    </source>
</evidence>
<name>A0ABN2RLG6_9ACTN</name>
<dbReference type="EMBL" id="BAAAPB010000004">
    <property type="protein sequence ID" value="GAA1971072.1"/>
    <property type="molecule type" value="Genomic_DNA"/>
</dbReference>
<dbReference type="Proteomes" id="UP001500571">
    <property type="component" value="Unassembled WGS sequence"/>
</dbReference>
<accession>A0ABN2RLG6</accession>
<proteinExistence type="predicted"/>
<organism evidence="1 2">
    <name type="scientific">Nocardioides panacihumi</name>
    <dbReference type="NCBI Taxonomy" id="400774"/>
    <lineage>
        <taxon>Bacteria</taxon>
        <taxon>Bacillati</taxon>
        <taxon>Actinomycetota</taxon>
        <taxon>Actinomycetes</taxon>
        <taxon>Propionibacteriales</taxon>
        <taxon>Nocardioidaceae</taxon>
        <taxon>Nocardioides</taxon>
    </lineage>
</organism>
<dbReference type="SUPFAM" id="SSF52980">
    <property type="entry name" value="Restriction endonuclease-like"/>
    <property type="match status" value="1"/>
</dbReference>
<evidence type="ECO:0008006" key="3">
    <source>
        <dbReference type="Google" id="ProtNLM"/>
    </source>
</evidence>
<comment type="caution">
    <text evidence="1">The sequence shown here is derived from an EMBL/GenBank/DDBJ whole genome shotgun (WGS) entry which is preliminary data.</text>
</comment>
<dbReference type="InterPro" id="IPR011335">
    <property type="entry name" value="Restrct_endonuc-II-like"/>
</dbReference>
<evidence type="ECO:0000313" key="2">
    <source>
        <dbReference type="Proteomes" id="UP001500571"/>
    </source>
</evidence>
<gene>
    <name evidence="1" type="ORF">GCM10009798_34830</name>
</gene>
<keyword evidence="2" id="KW-1185">Reference proteome</keyword>
<protein>
    <recommendedName>
        <fullName evidence="3">DUF559 domain-containing protein</fullName>
    </recommendedName>
</protein>
<reference evidence="1 2" key="1">
    <citation type="journal article" date="2019" name="Int. J. Syst. Evol. Microbiol.">
        <title>The Global Catalogue of Microorganisms (GCM) 10K type strain sequencing project: providing services to taxonomists for standard genome sequencing and annotation.</title>
        <authorList>
            <consortium name="The Broad Institute Genomics Platform"/>
            <consortium name="The Broad Institute Genome Sequencing Center for Infectious Disease"/>
            <person name="Wu L."/>
            <person name="Ma J."/>
        </authorList>
    </citation>
    <scope>NUCLEOTIDE SEQUENCE [LARGE SCALE GENOMIC DNA]</scope>
    <source>
        <strain evidence="1 2">JCM 15309</strain>
    </source>
</reference>
<sequence>MRMEAVAALERLGGIAGYRDVLALTSRKRLRVAVAAGRILRVDHGRYALPEGDLAHDAVRRLRGHLSHLSAARRHGWEVARIPQWPQLVVPPGTEVPIDLARAETWPHVVVRRDLEAGVTGKLLTVLLCARDLPFADALAVADSALRHGDVTEEDLRSAAASWPDHAQRVAAYADGRAANPFESVLRAHAVEAGLGVVPQWEICVDGAIHHVDLADPVRGVVLEADSWEFHSGKEAFERDCRRYNRLVLAGWIVLRYTWRQVMLGGGWVVQELSQLAGRLDVA</sequence>